<reference evidence="2" key="2">
    <citation type="submission" date="2020-09" db="EMBL/GenBank/DDBJ databases">
        <authorList>
            <person name="Sun Q."/>
            <person name="Zhou Y."/>
        </authorList>
    </citation>
    <scope>NUCLEOTIDE SEQUENCE</scope>
    <source>
        <strain evidence="2">CGMCC 1.15448</strain>
    </source>
</reference>
<gene>
    <name evidence="2" type="ORF">GCM10011511_39160</name>
</gene>
<evidence type="ECO:0000313" key="2">
    <source>
        <dbReference type="EMBL" id="GGB11694.1"/>
    </source>
</evidence>
<dbReference type="Pfam" id="PF10091">
    <property type="entry name" value="Glycoamylase"/>
    <property type="match status" value="1"/>
</dbReference>
<keyword evidence="3" id="KW-1185">Reference proteome</keyword>
<protein>
    <recommendedName>
        <fullName evidence="1">Glycoamylase-like domain-containing protein</fullName>
    </recommendedName>
</protein>
<reference evidence="2" key="1">
    <citation type="journal article" date="2014" name="Int. J. Syst. Evol. Microbiol.">
        <title>Complete genome sequence of Corynebacterium casei LMG S-19264T (=DSM 44701T), isolated from a smear-ripened cheese.</title>
        <authorList>
            <consortium name="US DOE Joint Genome Institute (JGI-PGF)"/>
            <person name="Walter F."/>
            <person name="Albersmeier A."/>
            <person name="Kalinowski J."/>
            <person name="Ruckert C."/>
        </authorList>
    </citation>
    <scope>NUCLEOTIDE SEQUENCE</scope>
    <source>
        <strain evidence="2">CGMCC 1.15448</strain>
    </source>
</reference>
<dbReference type="InterPro" id="IPR019282">
    <property type="entry name" value="Glycoamylase-like_cons_dom"/>
</dbReference>
<dbReference type="PIRSF" id="PIRSF028431">
    <property type="entry name" value="UCP028431"/>
    <property type="match status" value="1"/>
</dbReference>
<accession>A0A8J2UGA7</accession>
<dbReference type="EMBL" id="BMJC01000004">
    <property type="protein sequence ID" value="GGB11694.1"/>
    <property type="molecule type" value="Genomic_DNA"/>
</dbReference>
<name>A0A8J2UGA7_9BACT</name>
<dbReference type="Proteomes" id="UP000607559">
    <property type="component" value="Unassembled WGS sequence"/>
</dbReference>
<sequence>MKDNSGAAVTFSITYTNNDSVVVIQPGAALKPLTQYGFGLTTSLQSQQKIFLPTESDYQLITAIDSTDKFPRISDSALLDLVQKQTLAYFWDFGHPVSGLARERTSSGDIVTTGGSGFGIMAMLAGIQRGFITRAQGFARISTIVSFLTNNCTRYHGAFSHWINGATGATVPFSTHDDGGDIVETSYLMQGLLCARQYFNSTTDSGEIKLRTAINTLYTAVDYNWYRQAGQNVLYWNWSPDYGWAINFPVSGWNEALITYVLAASAPTNPIPKVVYDNGWARNAAMVNGKTFYGITLPLGPDEGGPLFFAHYSFLGMDPRGLQDAYANYYTQDTAHARINYLYCVSNPKSFYGYSTLCWGLTASDEPGGYSAHAPDNDDGVITPTAAIASLPYTPTESMNALRFFYYTLGDKCWGQYGFTDAFSLSKLWFDNDRLAIDQGPEIVMIENYRSGLLWNLFMSCPEVQQGMKNLGFTSPHF</sequence>
<feature type="domain" description="Glycoamylase-like" evidence="1">
    <location>
        <begin position="247"/>
        <end position="462"/>
    </location>
</feature>
<comment type="caution">
    <text evidence="2">The sequence shown here is derived from an EMBL/GenBank/DDBJ whole genome shotgun (WGS) entry which is preliminary data.</text>
</comment>
<dbReference type="AlphaFoldDB" id="A0A8J2UGA7"/>
<evidence type="ECO:0000313" key="3">
    <source>
        <dbReference type="Proteomes" id="UP000607559"/>
    </source>
</evidence>
<evidence type="ECO:0000259" key="1">
    <source>
        <dbReference type="Pfam" id="PF10091"/>
    </source>
</evidence>
<proteinExistence type="predicted"/>
<dbReference type="InterPro" id="IPR016883">
    <property type="entry name" value="UCP028431"/>
</dbReference>
<organism evidence="2 3">
    <name type="scientific">Puia dinghuensis</name>
    <dbReference type="NCBI Taxonomy" id="1792502"/>
    <lineage>
        <taxon>Bacteria</taxon>
        <taxon>Pseudomonadati</taxon>
        <taxon>Bacteroidota</taxon>
        <taxon>Chitinophagia</taxon>
        <taxon>Chitinophagales</taxon>
        <taxon>Chitinophagaceae</taxon>
        <taxon>Puia</taxon>
    </lineage>
</organism>
<dbReference type="Gene3D" id="1.50.10.140">
    <property type="match status" value="1"/>
</dbReference>